<gene>
    <name evidence="1" type="ordered locus">BB4148</name>
</gene>
<evidence type="ECO:0000313" key="1">
    <source>
        <dbReference type="EMBL" id="CAE34511.1"/>
    </source>
</evidence>
<sequence>MIKVETACNIGEFLVLHTGYRGDSVTTRIVDTFWFPDKEVDAGDLVVLYTKTGTNSEKKNEKNKSHFFYWGKSSPVWNMESTAAVLVYGPTWASFVASKPTS</sequence>
<dbReference type="KEGG" id="bbr:BB4148"/>
<dbReference type="HOGENOM" id="CLU_164743_0_0_4"/>
<organism evidence="1 2">
    <name type="scientific">Bordetella bronchiseptica (strain ATCC BAA-588 / NCTC 13252 / RB50)</name>
    <name type="common">Alcaligenes bronchisepticus</name>
    <dbReference type="NCBI Taxonomy" id="257310"/>
    <lineage>
        <taxon>Bacteria</taxon>
        <taxon>Pseudomonadati</taxon>
        <taxon>Pseudomonadota</taxon>
        <taxon>Betaproteobacteria</taxon>
        <taxon>Burkholderiales</taxon>
        <taxon>Alcaligenaceae</taxon>
        <taxon>Bordetella</taxon>
    </lineage>
</organism>
<dbReference type="eggNOG" id="ENOG5033J6B">
    <property type="taxonomic scope" value="Bacteria"/>
</dbReference>
<proteinExistence type="predicted"/>
<reference evidence="1 2" key="1">
    <citation type="journal article" date="2003" name="Nat. Genet.">
        <title>Comparative analysis of the genome sequences of Bordetella pertussis, Bordetella parapertussis and Bordetella bronchiseptica.</title>
        <authorList>
            <person name="Parkhill J."/>
            <person name="Sebaihia M."/>
            <person name="Preston A."/>
            <person name="Murphy L.D."/>
            <person name="Thomson N.R."/>
            <person name="Harris D.E."/>
            <person name="Holden M.T.G."/>
            <person name="Churcher C.M."/>
            <person name="Bentley S.D."/>
            <person name="Mungall K.L."/>
            <person name="Cerdeno-Tarraga A.-M."/>
            <person name="Temple L."/>
            <person name="James K.D."/>
            <person name="Harris B."/>
            <person name="Quail M.A."/>
            <person name="Achtman M."/>
            <person name="Atkin R."/>
            <person name="Baker S."/>
            <person name="Basham D."/>
            <person name="Bason N."/>
            <person name="Cherevach I."/>
            <person name="Chillingworth T."/>
            <person name="Collins M."/>
            <person name="Cronin A."/>
            <person name="Davis P."/>
            <person name="Doggett J."/>
            <person name="Feltwell T."/>
            <person name="Goble A."/>
            <person name="Hamlin N."/>
            <person name="Hauser H."/>
            <person name="Holroyd S."/>
            <person name="Jagels K."/>
            <person name="Leather S."/>
            <person name="Moule S."/>
            <person name="Norberczak H."/>
            <person name="O'Neil S."/>
            <person name="Ormond D."/>
            <person name="Price C."/>
            <person name="Rabbinowitsch E."/>
            <person name="Rutter S."/>
            <person name="Sanders M."/>
            <person name="Saunders D."/>
            <person name="Seeger K."/>
            <person name="Sharp S."/>
            <person name="Simmonds M."/>
            <person name="Skelton J."/>
            <person name="Squares R."/>
            <person name="Squares S."/>
            <person name="Stevens K."/>
            <person name="Unwin L."/>
            <person name="Whitehead S."/>
            <person name="Barrell B.G."/>
            <person name="Maskell D.J."/>
        </authorList>
    </citation>
    <scope>NUCLEOTIDE SEQUENCE [LARGE SCALE GENOMIC DNA]</scope>
    <source>
        <strain evidence="1 2">ATCC BAA-588 / NCTC 13252 / RB50</strain>
    </source>
</reference>
<name>A0A0H3LRW0_BORBR</name>
<accession>A0A0H3LRW0</accession>
<dbReference type="AlphaFoldDB" id="A0A0H3LRW0"/>
<protein>
    <submittedName>
        <fullName evidence="1">Uncharacterized protein</fullName>
    </submittedName>
</protein>
<evidence type="ECO:0000313" key="2">
    <source>
        <dbReference type="Proteomes" id="UP000001027"/>
    </source>
</evidence>
<dbReference type="Proteomes" id="UP000001027">
    <property type="component" value="Chromosome"/>
</dbReference>
<dbReference type="EMBL" id="BX640449">
    <property type="protein sequence ID" value="CAE34511.1"/>
    <property type="molecule type" value="Genomic_DNA"/>
</dbReference>